<dbReference type="Proteomes" id="UP000243626">
    <property type="component" value="Chromosome"/>
</dbReference>
<protein>
    <submittedName>
        <fullName evidence="1">Uncharacterized protein</fullName>
    </submittedName>
</protein>
<reference evidence="2" key="1">
    <citation type="submission" date="2017-09" db="EMBL/GenBank/DDBJ databases">
        <title>Bacterial strain isolated from the female urinary microbiota.</title>
        <authorList>
            <person name="Thomas-White K."/>
            <person name="Kumar N."/>
            <person name="Forster S."/>
            <person name="Putonti C."/>
            <person name="Lawley T."/>
            <person name="Wolfe A.J."/>
        </authorList>
    </citation>
    <scope>NUCLEOTIDE SEQUENCE [LARGE SCALE GENOMIC DNA]</scope>
    <source>
        <strain evidence="2">UMB0959</strain>
    </source>
</reference>
<dbReference type="KEGG" id="nmy:CJ229_004170"/>
<name>A0AAF0YME3_9STAP</name>
<evidence type="ECO:0000313" key="2">
    <source>
        <dbReference type="Proteomes" id="UP000243626"/>
    </source>
</evidence>
<organism evidence="1 2">
    <name type="scientific">Nosocomiicoccus massiliensis</name>
    <dbReference type="NCBI Taxonomy" id="1232430"/>
    <lineage>
        <taxon>Bacteria</taxon>
        <taxon>Bacillati</taxon>
        <taxon>Bacillota</taxon>
        <taxon>Bacilli</taxon>
        <taxon>Bacillales</taxon>
        <taxon>Staphylococcaceae</taxon>
        <taxon>Nosocomiicoccus</taxon>
    </lineage>
</organism>
<dbReference type="RefSeq" id="WP_070623648.1">
    <property type="nucleotide sequence ID" value="NZ_CP136964.1"/>
</dbReference>
<proteinExistence type="predicted"/>
<dbReference type="EMBL" id="CP136964">
    <property type="protein sequence ID" value="WOS96910.1"/>
    <property type="molecule type" value="Genomic_DNA"/>
</dbReference>
<reference evidence="1 2" key="2">
    <citation type="submission" date="2023-10" db="EMBL/GenBank/DDBJ databases">
        <authorList>
            <person name="Choi B."/>
        </authorList>
    </citation>
    <scope>NUCLEOTIDE SEQUENCE [LARGE SCALE GENOMIC DNA]</scope>
    <source>
        <strain evidence="1 2">UMB0959</strain>
    </source>
</reference>
<keyword evidence="2" id="KW-1185">Reference proteome</keyword>
<evidence type="ECO:0000313" key="1">
    <source>
        <dbReference type="EMBL" id="WOS96910.1"/>
    </source>
</evidence>
<dbReference type="AlphaFoldDB" id="A0AAF0YME3"/>
<accession>A0AAF0YME3</accession>
<gene>
    <name evidence="1" type="ORF">CJ229_004170</name>
</gene>
<sequence length="105" mass="12425">MEHIHVEVDEILFYRYEITVEEGSYPMTTTIHYKHHRKLFEATFRTYRGMQHVSSIIQKGNSYKPSNVIEGIKYIEPKVQCYVYDSSDEKVTVYSNVDPTVKELD</sequence>